<comment type="similarity">
    <text evidence="1">Belongs to the aspartate/glutamate racemases family.</text>
</comment>
<dbReference type="EMBL" id="CP158367">
    <property type="protein sequence ID" value="XBX73665.1"/>
    <property type="molecule type" value="Genomic_DNA"/>
</dbReference>
<dbReference type="AlphaFoldDB" id="A0AAU7VI68"/>
<dbReference type="Pfam" id="PF01177">
    <property type="entry name" value="Asp_Glu_race"/>
    <property type="match status" value="1"/>
</dbReference>
<sequence>MKLGIIGGMGPLATAELFKRIVCRTDAAKDQQHLNVLINNNTDIPDRTAYVLGDGVDPTPELIKTAQSLEKMGADFLAMPCNTAHVFYKAIQHKVQIPIINMIDETCKLITNNFPDGTGVGILATDGTISSKVYHEALFRYGHKSHSLDANCQQYIMDVIYNIKAGKIPKSQEKFQSCVNQLFSQGVKPVILGCTELSILKEHFNLQYPFIDPLDVLTMSILNYAKIDIKPINR</sequence>
<reference evidence="3" key="1">
    <citation type="journal article" date="2013" name="Extremophiles">
        <title>Proteinivorax tanatarense gen. nov., sp. nov., an anaerobic, haloalkaliphilic, proteolytic bacterium isolated from a decaying algal bloom, and proposal of Proteinivoraceae fam. nov.</title>
        <authorList>
            <person name="Kevbrin V."/>
            <person name="Boltyanskaya Y."/>
            <person name="Zhilina T."/>
            <person name="Kolganova T."/>
            <person name="Lavrentjeva E."/>
            <person name="Kuznetsov B."/>
        </authorList>
    </citation>
    <scope>NUCLEOTIDE SEQUENCE</scope>
    <source>
        <strain evidence="3">Z-910T</strain>
    </source>
</reference>
<evidence type="ECO:0000256" key="1">
    <source>
        <dbReference type="ARBA" id="ARBA00007847"/>
    </source>
</evidence>
<dbReference type="Gene3D" id="3.40.50.1860">
    <property type="match status" value="2"/>
</dbReference>
<dbReference type="GO" id="GO:0047661">
    <property type="term" value="F:amino-acid racemase activity"/>
    <property type="evidence" value="ECO:0007669"/>
    <property type="project" value="InterPro"/>
</dbReference>
<accession>A0AAU7VI68</accession>
<organism evidence="3">
    <name type="scientific">Proteinivorax tanatarense</name>
    <dbReference type="NCBI Taxonomy" id="1260629"/>
    <lineage>
        <taxon>Bacteria</taxon>
        <taxon>Bacillati</taxon>
        <taxon>Bacillota</taxon>
        <taxon>Clostridia</taxon>
        <taxon>Eubacteriales</taxon>
        <taxon>Proteinivoracaceae</taxon>
        <taxon>Proteinivorax</taxon>
    </lineage>
</organism>
<gene>
    <name evidence="3" type="ORF">PRVXT_001660</name>
</gene>
<dbReference type="InterPro" id="IPR033134">
    <property type="entry name" value="Asp/Glu_racemase_AS_2"/>
</dbReference>
<dbReference type="InterPro" id="IPR004380">
    <property type="entry name" value="Asp_race"/>
</dbReference>
<dbReference type="PANTHER" id="PTHR21198">
    <property type="entry name" value="GLUTAMATE RACEMASE"/>
    <property type="match status" value="1"/>
</dbReference>
<evidence type="ECO:0000256" key="2">
    <source>
        <dbReference type="ARBA" id="ARBA00023235"/>
    </source>
</evidence>
<dbReference type="InterPro" id="IPR018187">
    <property type="entry name" value="Asp/Glu_racemase_AS_1"/>
</dbReference>
<dbReference type="InterPro" id="IPR001920">
    <property type="entry name" value="Asp/Glu_race"/>
</dbReference>
<dbReference type="RefSeq" id="WP_350342427.1">
    <property type="nucleotide sequence ID" value="NZ_CP158367.1"/>
</dbReference>
<dbReference type="PROSITE" id="PS00923">
    <property type="entry name" value="ASP_GLU_RACEMASE_1"/>
    <property type="match status" value="1"/>
</dbReference>
<evidence type="ECO:0000313" key="3">
    <source>
        <dbReference type="EMBL" id="XBX73665.1"/>
    </source>
</evidence>
<keyword evidence="2 3" id="KW-0413">Isomerase</keyword>
<name>A0AAU7VI68_9FIRM</name>
<protein>
    <submittedName>
        <fullName evidence="3">Amino acid racemase</fullName>
        <ecNumber evidence="3">5.1.1.-</ecNumber>
    </submittedName>
</protein>
<dbReference type="PANTHER" id="PTHR21198:SF7">
    <property type="entry name" value="ASPARTATE-GLUTAMATE RACEMASE FAMILY"/>
    <property type="match status" value="1"/>
</dbReference>
<dbReference type="NCBIfam" id="TIGR00035">
    <property type="entry name" value="asp_race"/>
    <property type="match status" value="1"/>
</dbReference>
<reference evidence="3" key="2">
    <citation type="submission" date="2024-06" db="EMBL/GenBank/DDBJ databases">
        <authorList>
            <person name="Petrova K.O."/>
            <person name="Toshchakov S.V."/>
            <person name="Boltjanskaja Y.V."/>
            <person name="Kevbrin V."/>
        </authorList>
    </citation>
    <scope>NUCLEOTIDE SEQUENCE</scope>
    <source>
        <strain evidence="3">Z-910T</strain>
    </source>
</reference>
<proteinExistence type="inferred from homology"/>
<dbReference type="PROSITE" id="PS00924">
    <property type="entry name" value="ASP_GLU_RACEMASE_2"/>
    <property type="match status" value="1"/>
</dbReference>
<dbReference type="SUPFAM" id="SSF53681">
    <property type="entry name" value="Aspartate/glutamate racemase"/>
    <property type="match status" value="2"/>
</dbReference>
<dbReference type="InterPro" id="IPR015942">
    <property type="entry name" value="Asp/Glu/hydantoin_racemase"/>
</dbReference>
<dbReference type="EC" id="5.1.1.-" evidence="3"/>